<sequence length="215" mass="23875">MSDTRILIVEDYTLIRDLLRTQINESGGFRVVAEAGTVAEAIAACREHRPDMMVLDWMLPDGTGHEIVQMVRSELPGMKIVMLTANEHEGVVRDAASVGVQGFVSKRQSLHILKDAIQAVEAGKCFYCPISMRMLLDAIQPDGSSQQPPVRLTPRERLILRALASGMSTKEMAHKYELSPKTIANYMTMLKDKLRIQEPAGLVRYAIKNGIVDTP</sequence>
<dbReference type="SMART" id="SM00448">
    <property type="entry name" value="REC"/>
    <property type="match status" value="1"/>
</dbReference>
<dbReference type="SUPFAM" id="SSF46894">
    <property type="entry name" value="C-terminal effector domain of the bipartite response regulators"/>
    <property type="match status" value="1"/>
</dbReference>
<evidence type="ECO:0000256" key="1">
    <source>
        <dbReference type="ARBA" id="ARBA00022553"/>
    </source>
</evidence>
<name>A0A1J5SEE4_9ZZZZ</name>
<dbReference type="InterPro" id="IPR058245">
    <property type="entry name" value="NreC/VraR/RcsB-like_REC"/>
</dbReference>
<protein>
    <submittedName>
        <fullName evidence="5">Transcriptional activator protein ExaE</fullName>
    </submittedName>
</protein>
<reference evidence="5" key="1">
    <citation type="submission" date="2016-10" db="EMBL/GenBank/DDBJ databases">
        <title>Sequence of Gallionella enrichment culture.</title>
        <authorList>
            <person name="Poehlein A."/>
            <person name="Muehling M."/>
            <person name="Daniel R."/>
        </authorList>
    </citation>
    <scope>NUCLEOTIDE SEQUENCE</scope>
</reference>
<dbReference type="GO" id="GO:0006355">
    <property type="term" value="P:regulation of DNA-templated transcription"/>
    <property type="evidence" value="ECO:0007669"/>
    <property type="project" value="InterPro"/>
</dbReference>
<keyword evidence="1" id="KW-0597">Phosphoprotein</keyword>
<evidence type="ECO:0000256" key="2">
    <source>
        <dbReference type="ARBA" id="ARBA00023125"/>
    </source>
</evidence>
<accession>A0A1J5SEE4</accession>
<evidence type="ECO:0000259" key="3">
    <source>
        <dbReference type="PROSITE" id="PS50043"/>
    </source>
</evidence>
<dbReference type="Gene3D" id="3.40.50.2300">
    <property type="match status" value="1"/>
</dbReference>
<dbReference type="GO" id="GO:0000160">
    <property type="term" value="P:phosphorelay signal transduction system"/>
    <property type="evidence" value="ECO:0007669"/>
    <property type="project" value="InterPro"/>
</dbReference>
<dbReference type="PROSITE" id="PS50043">
    <property type="entry name" value="HTH_LUXR_2"/>
    <property type="match status" value="1"/>
</dbReference>
<dbReference type="AlphaFoldDB" id="A0A1J5SEE4"/>
<keyword evidence="2" id="KW-0238">DNA-binding</keyword>
<evidence type="ECO:0000313" key="5">
    <source>
        <dbReference type="EMBL" id="OIR06299.1"/>
    </source>
</evidence>
<dbReference type="PANTHER" id="PTHR43214:SF43">
    <property type="entry name" value="TWO-COMPONENT RESPONSE REGULATOR"/>
    <property type="match status" value="1"/>
</dbReference>
<organism evidence="5">
    <name type="scientific">mine drainage metagenome</name>
    <dbReference type="NCBI Taxonomy" id="410659"/>
    <lineage>
        <taxon>unclassified sequences</taxon>
        <taxon>metagenomes</taxon>
        <taxon>ecological metagenomes</taxon>
    </lineage>
</organism>
<gene>
    <name evidence="5" type="primary">exaE_2</name>
    <name evidence="5" type="ORF">GALL_114890</name>
</gene>
<dbReference type="SMART" id="SM00421">
    <property type="entry name" value="HTH_LUXR"/>
    <property type="match status" value="1"/>
</dbReference>
<comment type="caution">
    <text evidence="5">The sequence shown here is derived from an EMBL/GenBank/DDBJ whole genome shotgun (WGS) entry which is preliminary data.</text>
</comment>
<dbReference type="InterPro" id="IPR016032">
    <property type="entry name" value="Sig_transdc_resp-reg_C-effctor"/>
</dbReference>
<dbReference type="Pfam" id="PF00072">
    <property type="entry name" value="Response_reg"/>
    <property type="match status" value="1"/>
</dbReference>
<dbReference type="GO" id="GO:0003677">
    <property type="term" value="F:DNA binding"/>
    <property type="evidence" value="ECO:0007669"/>
    <property type="project" value="UniProtKB-KW"/>
</dbReference>
<dbReference type="EMBL" id="MLJW01000044">
    <property type="protein sequence ID" value="OIR06299.1"/>
    <property type="molecule type" value="Genomic_DNA"/>
</dbReference>
<feature type="domain" description="Response regulatory" evidence="4">
    <location>
        <begin position="5"/>
        <end position="121"/>
    </location>
</feature>
<dbReference type="CDD" id="cd06170">
    <property type="entry name" value="LuxR_C_like"/>
    <property type="match status" value="1"/>
</dbReference>
<evidence type="ECO:0000259" key="4">
    <source>
        <dbReference type="PROSITE" id="PS50110"/>
    </source>
</evidence>
<dbReference type="InterPro" id="IPR011006">
    <property type="entry name" value="CheY-like_superfamily"/>
</dbReference>
<proteinExistence type="predicted"/>
<dbReference type="InterPro" id="IPR001789">
    <property type="entry name" value="Sig_transdc_resp-reg_receiver"/>
</dbReference>
<feature type="domain" description="HTH luxR-type" evidence="3">
    <location>
        <begin position="145"/>
        <end position="210"/>
    </location>
</feature>
<dbReference type="CDD" id="cd17535">
    <property type="entry name" value="REC_NarL-like"/>
    <property type="match status" value="1"/>
</dbReference>
<dbReference type="SUPFAM" id="SSF52172">
    <property type="entry name" value="CheY-like"/>
    <property type="match status" value="1"/>
</dbReference>
<dbReference type="InterPro" id="IPR000792">
    <property type="entry name" value="Tscrpt_reg_LuxR_C"/>
</dbReference>
<dbReference type="PANTHER" id="PTHR43214">
    <property type="entry name" value="TWO-COMPONENT RESPONSE REGULATOR"/>
    <property type="match status" value="1"/>
</dbReference>
<dbReference type="InterPro" id="IPR039420">
    <property type="entry name" value="WalR-like"/>
</dbReference>
<dbReference type="PRINTS" id="PR00038">
    <property type="entry name" value="HTHLUXR"/>
</dbReference>
<dbReference type="PROSITE" id="PS50110">
    <property type="entry name" value="RESPONSE_REGULATORY"/>
    <property type="match status" value="1"/>
</dbReference>
<dbReference type="Pfam" id="PF00196">
    <property type="entry name" value="GerE"/>
    <property type="match status" value="1"/>
</dbReference>